<reference evidence="9" key="1">
    <citation type="journal article" date="2014" name="Front. Microbiol.">
        <title>High frequency of phylogenetically diverse reductive dehalogenase-homologous genes in deep subseafloor sedimentary metagenomes.</title>
        <authorList>
            <person name="Kawai M."/>
            <person name="Futagami T."/>
            <person name="Toyoda A."/>
            <person name="Takaki Y."/>
            <person name="Nishi S."/>
            <person name="Hori S."/>
            <person name="Arai W."/>
            <person name="Tsubouchi T."/>
            <person name="Morono Y."/>
            <person name="Uchiyama I."/>
            <person name="Ito T."/>
            <person name="Fujiyama A."/>
            <person name="Inagaki F."/>
            <person name="Takami H."/>
        </authorList>
    </citation>
    <scope>NUCLEOTIDE SEQUENCE</scope>
    <source>
        <strain evidence="9">Expedition CK06-06</strain>
    </source>
</reference>
<evidence type="ECO:0000256" key="5">
    <source>
        <dbReference type="ARBA" id="ARBA00022989"/>
    </source>
</evidence>
<dbReference type="EMBL" id="BARU01034724">
    <property type="protein sequence ID" value="GAH66877.1"/>
    <property type="molecule type" value="Genomic_DNA"/>
</dbReference>
<keyword evidence="3" id="KW-1003">Cell membrane</keyword>
<evidence type="ECO:0000256" key="1">
    <source>
        <dbReference type="ARBA" id="ARBA00004651"/>
    </source>
</evidence>
<evidence type="ECO:0000256" key="6">
    <source>
        <dbReference type="ARBA" id="ARBA00023136"/>
    </source>
</evidence>
<dbReference type="InterPro" id="IPR003004">
    <property type="entry name" value="GspF/PilC"/>
</dbReference>
<proteinExistence type="inferred from homology"/>
<keyword evidence="4 7" id="KW-0812">Transmembrane</keyword>
<comment type="caution">
    <text evidence="9">The sequence shown here is derived from an EMBL/GenBank/DDBJ whole genome shotgun (WGS) entry which is preliminary data.</text>
</comment>
<protein>
    <recommendedName>
        <fullName evidence="8">Type II secretion system protein GspF domain-containing protein</fullName>
    </recommendedName>
</protein>
<evidence type="ECO:0000256" key="2">
    <source>
        <dbReference type="ARBA" id="ARBA00005745"/>
    </source>
</evidence>
<dbReference type="InterPro" id="IPR042094">
    <property type="entry name" value="T2SS_GspF_sf"/>
</dbReference>
<dbReference type="GO" id="GO:0005886">
    <property type="term" value="C:plasma membrane"/>
    <property type="evidence" value="ECO:0007669"/>
    <property type="project" value="UniProtKB-SubCell"/>
</dbReference>
<accession>X1HBV6</accession>
<dbReference type="Pfam" id="PF00482">
    <property type="entry name" value="T2SSF"/>
    <property type="match status" value="1"/>
</dbReference>
<evidence type="ECO:0000313" key="9">
    <source>
        <dbReference type="EMBL" id="GAH66877.1"/>
    </source>
</evidence>
<keyword evidence="5 7" id="KW-1133">Transmembrane helix</keyword>
<keyword evidence="6 7" id="KW-0472">Membrane</keyword>
<dbReference type="PANTHER" id="PTHR30012">
    <property type="entry name" value="GENERAL SECRETION PATHWAY PROTEIN"/>
    <property type="match status" value="1"/>
</dbReference>
<evidence type="ECO:0000259" key="8">
    <source>
        <dbReference type="Pfam" id="PF00482"/>
    </source>
</evidence>
<dbReference type="AlphaFoldDB" id="X1HBV6"/>
<dbReference type="InterPro" id="IPR018076">
    <property type="entry name" value="T2SS_GspF_dom"/>
</dbReference>
<sequence>MDKAVAVMGKGLRMPALVAAADRISARLGKGIDPADAMVEEKMFPAGILWAIAIAETSGDFPNTLVKTGLAYRELAGAFLTRFTAVTNLFLLLILFAIIAILVISMYLPMFSMAQLI</sequence>
<evidence type="ECO:0000256" key="3">
    <source>
        <dbReference type="ARBA" id="ARBA00022475"/>
    </source>
</evidence>
<evidence type="ECO:0000256" key="7">
    <source>
        <dbReference type="SAM" id="Phobius"/>
    </source>
</evidence>
<gene>
    <name evidence="9" type="ORF">S03H2_54460</name>
</gene>
<comment type="similarity">
    <text evidence="2">Belongs to the GSP F family.</text>
</comment>
<feature type="domain" description="Type II secretion system protein GspF" evidence="8">
    <location>
        <begin position="2"/>
        <end position="109"/>
    </location>
</feature>
<evidence type="ECO:0000256" key="4">
    <source>
        <dbReference type="ARBA" id="ARBA00022692"/>
    </source>
</evidence>
<feature type="transmembrane region" description="Helical" evidence="7">
    <location>
        <begin position="89"/>
        <end position="108"/>
    </location>
</feature>
<name>X1HBV6_9ZZZZ</name>
<dbReference type="Gene3D" id="1.20.81.30">
    <property type="entry name" value="Type II secretion system (T2SS), domain F"/>
    <property type="match status" value="1"/>
</dbReference>
<comment type="subcellular location">
    <subcellularLocation>
        <location evidence="1">Cell membrane</location>
        <topology evidence="1">Multi-pass membrane protein</topology>
    </subcellularLocation>
</comment>
<dbReference type="PANTHER" id="PTHR30012:SF0">
    <property type="entry name" value="TYPE II SECRETION SYSTEM PROTEIN F-RELATED"/>
    <property type="match status" value="1"/>
</dbReference>
<organism evidence="9">
    <name type="scientific">marine sediment metagenome</name>
    <dbReference type="NCBI Taxonomy" id="412755"/>
    <lineage>
        <taxon>unclassified sequences</taxon>
        <taxon>metagenomes</taxon>
        <taxon>ecological metagenomes</taxon>
    </lineage>
</organism>